<protein>
    <submittedName>
        <fullName evidence="1">Uncharacterized protein</fullName>
    </submittedName>
</protein>
<name>A0ACC2NR45_9HYME</name>
<proteinExistence type="predicted"/>
<evidence type="ECO:0000313" key="2">
    <source>
        <dbReference type="Proteomes" id="UP001239111"/>
    </source>
</evidence>
<reference evidence="1" key="1">
    <citation type="submission" date="2023-04" db="EMBL/GenBank/DDBJ databases">
        <title>A chromosome-level genome assembly of the parasitoid wasp Eretmocerus hayati.</title>
        <authorList>
            <person name="Zhong Y."/>
            <person name="Liu S."/>
            <person name="Liu Y."/>
        </authorList>
    </citation>
    <scope>NUCLEOTIDE SEQUENCE</scope>
    <source>
        <strain evidence="1">ZJU_SS_LIU_2023</strain>
    </source>
</reference>
<dbReference type="EMBL" id="CM056743">
    <property type="protein sequence ID" value="KAJ8672732.1"/>
    <property type="molecule type" value="Genomic_DNA"/>
</dbReference>
<keyword evidence="2" id="KW-1185">Reference proteome</keyword>
<accession>A0ACC2NR45</accession>
<comment type="caution">
    <text evidence="1">The sequence shown here is derived from an EMBL/GenBank/DDBJ whole genome shotgun (WGS) entry which is preliminary data.</text>
</comment>
<dbReference type="Proteomes" id="UP001239111">
    <property type="component" value="Chromosome 3"/>
</dbReference>
<organism evidence="1 2">
    <name type="scientific">Eretmocerus hayati</name>
    <dbReference type="NCBI Taxonomy" id="131215"/>
    <lineage>
        <taxon>Eukaryota</taxon>
        <taxon>Metazoa</taxon>
        <taxon>Ecdysozoa</taxon>
        <taxon>Arthropoda</taxon>
        <taxon>Hexapoda</taxon>
        <taxon>Insecta</taxon>
        <taxon>Pterygota</taxon>
        <taxon>Neoptera</taxon>
        <taxon>Endopterygota</taxon>
        <taxon>Hymenoptera</taxon>
        <taxon>Apocrita</taxon>
        <taxon>Proctotrupomorpha</taxon>
        <taxon>Chalcidoidea</taxon>
        <taxon>Aphelinidae</taxon>
        <taxon>Aphelininae</taxon>
        <taxon>Eretmocerus</taxon>
    </lineage>
</organism>
<gene>
    <name evidence="1" type="ORF">QAD02_003992</name>
</gene>
<sequence>MEGVRDLSIRVPWGNVAGKIWGADNHKNVLVVHGVLDNAGSFDRLIPLLPQNLKYVCIDLPGHGYSSHFDHGLTLNYLNYILTIRYVLDELQWDDVYYMGHSFGAHVGCLFTIVYPGRIKKLILIDGIIPRCIEDENITRKIRHEHDLAIQAYEKNSQSLYTKDQILYALKNLRKCALKFDAAEAIFTRSVTRVDDDSFYYNRDFRARFGIFPYFNQEQNLYLLRHLRAETLVIFATDTLPFVATVRDEAKKVLSKLKNVEIVEVKGNHDVHNNYPERISNYISNFLGRTPSKL</sequence>
<evidence type="ECO:0000313" key="1">
    <source>
        <dbReference type="EMBL" id="KAJ8672732.1"/>
    </source>
</evidence>